<keyword evidence="2" id="KW-0812">Transmembrane</keyword>
<gene>
    <name evidence="3" type="ORF">CSAL01_07577</name>
</gene>
<keyword evidence="4" id="KW-1185">Reference proteome</keyword>
<name>A0A135S4V3_9PEZI</name>
<dbReference type="AlphaFoldDB" id="A0A135S4V3"/>
<evidence type="ECO:0000313" key="3">
    <source>
        <dbReference type="EMBL" id="KXH30948.1"/>
    </source>
</evidence>
<dbReference type="EMBL" id="JFFI01002530">
    <property type="protein sequence ID" value="KXH30948.1"/>
    <property type="molecule type" value="Genomic_DNA"/>
</dbReference>
<accession>A0A135S4V3</accession>
<evidence type="ECO:0000256" key="1">
    <source>
        <dbReference type="SAM" id="MobiDB-lite"/>
    </source>
</evidence>
<proteinExistence type="predicted"/>
<feature type="transmembrane region" description="Helical" evidence="2">
    <location>
        <begin position="166"/>
        <end position="187"/>
    </location>
</feature>
<sequence>MIPSSHVRHSNDTLRNQEKLQEIYYVVPENDHVLGDVERARVETEKAKTDCYATPISDSNLTEFGMSAAAPQGHREESPPLSHEETVPIGECDHQSREVHAAADGRDDHLNRSSNHLSAAIRDLRESTTNDVVKAPYAEESKNKDESEVVDDDEIASWRPVWLRPLVLASFSALFMLFSTFLLLIYLKAQRGNGLFEIWQDFRLAWRFGPTAGRGASIVYSDRIVVANAV</sequence>
<organism evidence="3 4">
    <name type="scientific">Colletotrichum salicis</name>
    <dbReference type="NCBI Taxonomy" id="1209931"/>
    <lineage>
        <taxon>Eukaryota</taxon>
        <taxon>Fungi</taxon>
        <taxon>Dikarya</taxon>
        <taxon>Ascomycota</taxon>
        <taxon>Pezizomycotina</taxon>
        <taxon>Sordariomycetes</taxon>
        <taxon>Hypocreomycetidae</taxon>
        <taxon>Glomerellales</taxon>
        <taxon>Glomerellaceae</taxon>
        <taxon>Colletotrichum</taxon>
        <taxon>Colletotrichum acutatum species complex</taxon>
    </lineage>
</organism>
<comment type="caution">
    <text evidence="3">The sequence shown here is derived from an EMBL/GenBank/DDBJ whole genome shotgun (WGS) entry which is preliminary data.</text>
</comment>
<evidence type="ECO:0000256" key="2">
    <source>
        <dbReference type="SAM" id="Phobius"/>
    </source>
</evidence>
<feature type="compositionally biased region" description="Basic and acidic residues" evidence="1">
    <location>
        <begin position="73"/>
        <end position="87"/>
    </location>
</feature>
<reference evidence="3 4" key="1">
    <citation type="submission" date="2014-02" db="EMBL/GenBank/DDBJ databases">
        <title>The genome sequence of Colletotrichum salicis CBS 607.94.</title>
        <authorList>
            <person name="Baroncelli R."/>
            <person name="Thon M.R."/>
        </authorList>
    </citation>
    <scope>NUCLEOTIDE SEQUENCE [LARGE SCALE GENOMIC DNA]</scope>
    <source>
        <strain evidence="3 4">CBS 607.94</strain>
    </source>
</reference>
<evidence type="ECO:0000313" key="4">
    <source>
        <dbReference type="Proteomes" id="UP000070121"/>
    </source>
</evidence>
<feature type="region of interest" description="Disordered" evidence="1">
    <location>
        <begin position="68"/>
        <end position="87"/>
    </location>
</feature>
<keyword evidence="2" id="KW-1133">Transmembrane helix</keyword>
<keyword evidence="2" id="KW-0472">Membrane</keyword>
<dbReference type="Proteomes" id="UP000070121">
    <property type="component" value="Unassembled WGS sequence"/>
</dbReference>
<protein>
    <submittedName>
        <fullName evidence="3">Uncharacterized protein</fullName>
    </submittedName>
</protein>
<dbReference type="OrthoDB" id="10599810at2759"/>